<reference evidence="1 2" key="1">
    <citation type="submission" date="2015-09" db="EMBL/GenBank/DDBJ databases">
        <authorList>
            <consortium name="Swine Surveillance"/>
        </authorList>
    </citation>
    <scope>NUCLEOTIDE SEQUENCE [LARGE SCALE GENOMIC DNA]</scope>
    <source>
        <strain evidence="1 2">CECT 4357</strain>
    </source>
</reference>
<evidence type="ECO:0000313" key="2">
    <source>
        <dbReference type="Proteomes" id="UP000051587"/>
    </source>
</evidence>
<dbReference type="STRING" id="53501.SAMN04488043_10998"/>
<evidence type="ECO:0000313" key="1">
    <source>
        <dbReference type="EMBL" id="CUH64081.1"/>
    </source>
</evidence>
<dbReference type="EMBL" id="CYSA01000015">
    <property type="protein sequence ID" value="CUH64081.1"/>
    <property type="molecule type" value="Genomic_DNA"/>
</dbReference>
<protein>
    <submittedName>
        <fullName evidence="1">Uncharacterized protein</fullName>
    </submittedName>
</protein>
<dbReference type="AlphaFoldDB" id="A0A0P1F7U9"/>
<gene>
    <name evidence="1" type="ORF">TG4357_01057</name>
</gene>
<dbReference type="Proteomes" id="UP000051587">
    <property type="component" value="Unassembled WGS sequence"/>
</dbReference>
<sequence length="230" mass="24494">MNLHNPHQLARETAQIDAPHKGGLAQSHNCASVESVATVHRKWAVTRVLYCYPSPSGRFGLRHGRPPVFFGAWMFEKNVYKQSFAHKSPARIRGLDNVPDLVNLIPHSALGKKGQASCDQKNGSLHSSFAAGLPPVVTRSGNGRLSAPARALRALPCLTATLPPVRLSARRPMSPIAKDTLRAATEQPGTAFGPIEIVNPIAAPCRGGFFVAIAPGLPGGQVPEGTKNVQ</sequence>
<proteinExistence type="predicted"/>
<keyword evidence="2" id="KW-1185">Reference proteome</keyword>
<accession>A0A0P1F7U9</accession>
<organism evidence="1 2">
    <name type="scientific">Thalassovita gelatinovora</name>
    <name type="common">Thalassobius gelatinovorus</name>
    <dbReference type="NCBI Taxonomy" id="53501"/>
    <lineage>
        <taxon>Bacteria</taxon>
        <taxon>Pseudomonadati</taxon>
        <taxon>Pseudomonadota</taxon>
        <taxon>Alphaproteobacteria</taxon>
        <taxon>Rhodobacterales</taxon>
        <taxon>Roseobacteraceae</taxon>
        <taxon>Thalassovita</taxon>
    </lineage>
</organism>
<name>A0A0P1F7U9_THAGE</name>